<dbReference type="Proteomes" id="UP000018439">
    <property type="component" value="Chromosome"/>
</dbReference>
<evidence type="ECO:0000313" key="2">
    <source>
        <dbReference type="Proteomes" id="UP000018439"/>
    </source>
</evidence>
<gene>
    <name evidence="1" type="ORF">Bcop_1590</name>
</gene>
<sequence length="326" mass="38010">MKNELLNSFLEGVRDYKNSYTHVLLYSGETRNPAYYSVKLINRAKELTEHADYKLLGYLYSDILLNLASCIASQKIYIDAIDLLSKQNDACLDYYGQMKIKKEFFALQEAILAFDNRRLIDMNDVKSFVEECIPHIYYLFIFAEQDQIKEEYSAAVDQVIRMVIESLMHLLSAEAYKNASLTTEDVRGLYLNAIAILYALLQTDINSDIKHSLMQYKGLLEEDFKSLSGYSVDPSQLAKVINLSNRDDFHCFLNCSKIQNYTTYLLEYPQGIYHDWAVYTDAAMRLIPEVKLWVDSFRTRNFGYYSLKYPNGLFNDLDRYLLQRLC</sequence>
<dbReference type="EMBL" id="CM001167">
    <property type="protein sequence ID" value="EGJ71782.1"/>
    <property type="molecule type" value="Genomic_DNA"/>
</dbReference>
<evidence type="ECO:0000313" key="1">
    <source>
        <dbReference type="EMBL" id="EGJ71782.1"/>
    </source>
</evidence>
<dbReference type="STRING" id="679937.Bcop_1590"/>
<accession>F3ZQI7</accession>
<proteinExistence type="predicted"/>
<dbReference type="AlphaFoldDB" id="F3ZQI7"/>
<organism evidence="1 2">
    <name type="scientific">Bacteroides coprosuis DSM 18011</name>
    <dbReference type="NCBI Taxonomy" id="679937"/>
    <lineage>
        <taxon>Bacteria</taxon>
        <taxon>Pseudomonadati</taxon>
        <taxon>Bacteroidota</taxon>
        <taxon>Bacteroidia</taxon>
        <taxon>Bacteroidales</taxon>
        <taxon>Bacteroidaceae</taxon>
        <taxon>Bacteroides</taxon>
    </lineage>
</organism>
<protein>
    <submittedName>
        <fullName evidence="1">Uncharacterized protein</fullName>
    </submittedName>
</protein>
<reference evidence="1 2" key="1">
    <citation type="journal article" date="2011" name="Stand. Genomic Sci.">
        <title>Non-contiguous finished genome sequence of Bacteroides coprosuis type strain (PC139).</title>
        <authorList>
            <person name="Land M."/>
            <person name="Held B."/>
            <person name="Gronow S."/>
            <person name="Abt B."/>
            <person name="Lucas S."/>
            <person name="Del Rio T.G."/>
            <person name="Nolan M."/>
            <person name="Tice H."/>
            <person name="Cheng J.F."/>
            <person name="Pitluck S."/>
            <person name="Liolios K."/>
            <person name="Pagani I."/>
            <person name="Ivanova N."/>
            <person name="Mavromatis K."/>
            <person name="Mikhailova N."/>
            <person name="Pati A."/>
            <person name="Tapia R."/>
            <person name="Han C."/>
            <person name="Goodwin L."/>
            <person name="Chen A."/>
            <person name="Palaniappan K."/>
            <person name="Hauser L."/>
            <person name="Brambilla E.M."/>
            <person name="Rohde M."/>
            <person name="Goker M."/>
            <person name="Detter J.C."/>
            <person name="Woyke T."/>
            <person name="Bristow J."/>
            <person name="Eisen J.A."/>
            <person name="Markowitz V."/>
            <person name="Hugenholtz P."/>
            <person name="Kyrpides N.C."/>
            <person name="Klenk H.P."/>
            <person name="Lapidus A."/>
        </authorList>
    </citation>
    <scope>NUCLEOTIDE SEQUENCE</scope>
    <source>
        <strain evidence="1 2">DSM 18011</strain>
    </source>
</reference>
<keyword evidence="2" id="KW-1185">Reference proteome</keyword>
<name>F3ZQI7_9BACE</name>
<dbReference type="HOGENOM" id="CLU_851667_0_0_10"/>